<organism evidence="10 11">
    <name type="scientific">Candidatus Gallimonas intestinigallinarum</name>
    <dbReference type="NCBI Taxonomy" id="2838604"/>
    <lineage>
        <taxon>Bacteria</taxon>
        <taxon>Bacillati</taxon>
        <taxon>Bacillota</taxon>
        <taxon>Clostridia</taxon>
        <taxon>Candidatus Gallimonas</taxon>
    </lineage>
</organism>
<dbReference type="InterPro" id="IPR011113">
    <property type="entry name" value="Rho_RNA-bd"/>
</dbReference>
<dbReference type="Gene3D" id="2.40.50.140">
    <property type="entry name" value="Nucleic acid-binding proteins"/>
    <property type="match status" value="1"/>
</dbReference>
<comment type="subunit">
    <text evidence="7">Homohexamer. The homohexamer assembles into an open ring structure.</text>
</comment>
<keyword evidence="6 7" id="KW-0804">Transcription</keyword>
<dbReference type="Pfam" id="PF00006">
    <property type="entry name" value="ATP-synt_ab"/>
    <property type="match status" value="1"/>
</dbReference>
<feature type="binding site" evidence="7">
    <location>
        <begin position="229"/>
        <end position="234"/>
    </location>
    <ligand>
        <name>ATP</name>
        <dbReference type="ChEBI" id="CHEBI:30616"/>
    </ligand>
</feature>
<dbReference type="SMART" id="SM00357">
    <property type="entry name" value="CSP"/>
    <property type="match status" value="1"/>
</dbReference>
<evidence type="ECO:0000256" key="5">
    <source>
        <dbReference type="ARBA" id="ARBA00023015"/>
    </source>
</evidence>
<keyword evidence="4 7" id="KW-0694">RNA-binding</keyword>
<dbReference type="GO" id="GO:0006353">
    <property type="term" value="P:DNA-templated transcription termination"/>
    <property type="evidence" value="ECO:0007669"/>
    <property type="project" value="UniProtKB-UniRule"/>
</dbReference>
<dbReference type="GO" id="GO:0004386">
    <property type="term" value="F:helicase activity"/>
    <property type="evidence" value="ECO:0007669"/>
    <property type="project" value="UniProtKB-UniRule"/>
</dbReference>
<proteinExistence type="inferred from homology"/>
<dbReference type="PANTHER" id="PTHR46425:SF1">
    <property type="entry name" value="TRANSCRIPTION TERMINATION FACTOR RHO"/>
    <property type="match status" value="1"/>
</dbReference>
<dbReference type="InterPro" id="IPR003593">
    <property type="entry name" value="AAA+_ATPase"/>
</dbReference>
<dbReference type="InterPro" id="IPR011129">
    <property type="entry name" value="CSD"/>
</dbReference>
<keyword evidence="7" id="KW-0067">ATP-binding</keyword>
<dbReference type="InterPro" id="IPR004665">
    <property type="entry name" value="Term_rho"/>
</dbReference>
<dbReference type="Gene3D" id="3.40.50.300">
    <property type="entry name" value="P-loop containing nucleotide triphosphate hydrolases"/>
    <property type="match status" value="1"/>
</dbReference>
<evidence type="ECO:0000256" key="4">
    <source>
        <dbReference type="ARBA" id="ARBA00022884"/>
    </source>
</evidence>
<keyword evidence="5 7" id="KW-0805">Transcription regulation</keyword>
<evidence type="ECO:0000259" key="9">
    <source>
        <dbReference type="PROSITE" id="PS51856"/>
    </source>
</evidence>
<dbReference type="NCBIfam" id="NF006886">
    <property type="entry name" value="PRK09376.1"/>
    <property type="match status" value="1"/>
</dbReference>
<dbReference type="HAMAP" id="MF_01884">
    <property type="entry name" value="Rho"/>
    <property type="match status" value="1"/>
</dbReference>
<keyword evidence="7" id="KW-0547">Nucleotide-binding</keyword>
<comment type="caution">
    <text evidence="7">Lacks conserved residue(s) required for the propagation of feature annotation.</text>
</comment>
<sequence length="480" mass="52469">MELKTTEQRYREFLDTLPLSTLRILGRQYGVAAASSSQKSALVGDIIDILTGKTQPVPRSNRGAPAKQTYIDPAIVDRLNEIRSRADEDGWQRKVIFEVASPDEAGHSSYDDPVYTGILEITPGGYGFVRADNCQPSAAGKDVFLSAPYIHAMELRTGDFIACTAQPRQKNEAAAILELLSVNGLPQGKYNARPVFETLTAVYPTEKIGLSEQCGDDALRMLDLFAPIGKGQRALITAPPKAGKTTLLKSVARAIHQFHRDIELLVLLIDERPEEVTDISFAVRGSTVVSSTFDEAAEHHVRAAQLLLEHAKRLVEHGKDVVILLDSLTKLTRAYNNVVESSGKTLSGGLDPAALAGPKRFFGAARKTKEAGSLTILATALVETGSRMDDVIYEEFKGTGNADIFLSRELAERRIFPAIDLRRSGTRKEELLLSAEEAEAVGQFRVHGLTDIAVIKEILGRTADNAELVSRLPEWLRGLK</sequence>
<reference evidence="10" key="1">
    <citation type="journal article" date="2021" name="PeerJ">
        <title>Extensive microbial diversity within the chicken gut microbiome revealed by metagenomics and culture.</title>
        <authorList>
            <person name="Gilroy R."/>
            <person name="Ravi A."/>
            <person name="Getino M."/>
            <person name="Pursley I."/>
            <person name="Horton D.L."/>
            <person name="Alikhan N.F."/>
            <person name="Baker D."/>
            <person name="Gharbi K."/>
            <person name="Hall N."/>
            <person name="Watson M."/>
            <person name="Adriaenssens E.M."/>
            <person name="Foster-Nyarko E."/>
            <person name="Jarju S."/>
            <person name="Secka A."/>
            <person name="Antonio M."/>
            <person name="Oren A."/>
            <person name="Chaudhuri R.R."/>
            <person name="La Ragione R."/>
            <person name="Hildebrand F."/>
            <person name="Pallen M.J."/>
        </authorList>
    </citation>
    <scope>NUCLEOTIDE SEQUENCE</scope>
    <source>
        <strain evidence="10">CHK33-5263</strain>
    </source>
</reference>
<dbReference type="SMART" id="SM00382">
    <property type="entry name" value="AAA"/>
    <property type="match status" value="1"/>
</dbReference>
<keyword evidence="3 7" id="KW-0347">Helicase</keyword>
<dbReference type="PROSITE" id="PS51856">
    <property type="entry name" value="RHO_RNA_BD"/>
    <property type="match status" value="1"/>
</dbReference>
<dbReference type="InterPro" id="IPR000194">
    <property type="entry name" value="ATPase_F1/V1/A1_a/bsu_nucl-bd"/>
</dbReference>
<feature type="binding site" evidence="7">
    <location>
        <begin position="241"/>
        <end position="246"/>
    </location>
    <ligand>
        <name>ATP</name>
        <dbReference type="ChEBI" id="CHEBI:30616"/>
    </ligand>
</feature>
<dbReference type="PANTHER" id="PTHR46425">
    <property type="entry name" value="TRANSCRIPTION TERMINATION FACTOR RHO"/>
    <property type="match status" value="1"/>
</dbReference>
<comment type="function">
    <text evidence="7">Facilitates transcription termination by a mechanism that involves Rho binding to the nascent RNA, activation of Rho's RNA-dependent ATPase activity, and release of the mRNA from the DNA template.</text>
</comment>
<dbReference type="GO" id="GO:0003723">
    <property type="term" value="F:RNA binding"/>
    <property type="evidence" value="ECO:0007669"/>
    <property type="project" value="UniProtKB-UniRule"/>
</dbReference>
<dbReference type="SUPFAM" id="SSF50249">
    <property type="entry name" value="Nucleic acid-binding proteins"/>
    <property type="match status" value="1"/>
</dbReference>
<keyword evidence="1 7" id="KW-0806">Transcription termination</keyword>
<evidence type="ECO:0000256" key="8">
    <source>
        <dbReference type="PROSITE-ProRule" id="PRU01203"/>
    </source>
</evidence>
<comment type="caution">
    <text evidence="10">The sequence shown here is derived from an EMBL/GenBank/DDBJ whole genome shotgun (WGS) entry which is preliminary data.</text>
</comment>
<evidence type="ECO:0000256" key="7">
    <source>
        <dbReference type="HAMAP-Rule" id="MF_01884"/>
    </source>
</evidence>
<evidence type="ECO:0000256" key="6">
    <source>
        <dbReference type="ARBA" id="ARBA00023163"/>
    </source>
</evidence>
<dbReference type="EC" id="3.6.4.-" evidence="7"/>
<gene>
    <name evidence="7 10" type="primary">rho</name>
    <name evidence="10" type="ORF">H9812_03430</name>
</gene>
<keyword evidence="2 7" id="KW-0378">Hydrolase</keyword>
<evidence type="ECO:0000313" key="10">
    <source>
        <dbReference type="EMBL" id="HIZ24511.1"/>
    </source>
</evidence>
<accession>A0A9D2IV87</accession>
<comment type="similarity">
    <text evidence="7 8">Belongs to the Rho family.</text>
</comment>
<dbReference type="SUPFAM" id="SSF52540">
    <property type="entry name" value="P-loop containing nucleoside triphosphate hydrolases"/>
    <property type="match status" value="1"/>
</dbReference>
<name>A0A9D2IV87_9FIRM</name>
<dbReference type="InterPro" id="IPR027417">
    <property type="entry name" value="P-loop_NTPase"/>
</dbReference>
<dbReference type="InterPro" id="IPR012340">
    <property type="entry name" value="NA-bd_OB-fold"/>
</dbReference>
<evidence type="ECO:0000256" key="3">
    <source>
        <dbReference type="ARBA" id="ARBA00022806"/>
    </source>
</evidence>
<dbReference type="GO" id="GO:0016787">
    <property type="term" value="F:hydrolase activity"/>
    <property type="evidence" value="ECO:0007669"/>
    <property type="project" value="UniProtKB-KW"/>
</dbReference>
<reference evidence="10" key="2">
    <citation type="submission" date="2021-04" db="EMBL/GenBank/DDBJ databases">
        <authorList>
            <person name="Gilroy R."/>
        </authorList>
    </citation>
    <scope>NUCLEOTIDE SEQUENCE</scope>
    <source>
        <strain evidence="10">CHK33-5263</strain>
    </source>
</reference>
<dbReference type="GO" id="GO:0005524">
    <property type="term" value="F:ATP binding"/>
    <property type="evidence" value="ECO:0007669"/>
    <property type="project" value="UniProtKB-UniRule"/>
</dbReference>
<dbReference type="EMBL" id="DXBS01000067">
    <property type="protein sequence ID" value="HIZ24511.1"/>
    <property type="molecule type" value="Genomic_DNA"/>
</dbReference>
<dbReference type="AlphaFoldDB" id="A0A9D2IV87"/>
<dbReference type="GO" id="GO:0008186">
    <property type="term" value="F:ATP-dependent activity, acting on RNA"/>
    <property type="evidence" value="ECO:0007669"/>
    <property type="project" value="InterPro"/>
</dbReference>
<evidence type="ECO:0000256" key="2">
    <source>
        <dbReference type="ARBA" id="ARBA00022801"/>
    </source>
</evidence>
<feature type="binding site" evidence="7">
    <location>
        <position position="272"/>
    </location>
    <ligand>
        <name>ATP</name>
        <dbReference type="ChEBI" id="CHEBI:30616"/>
    </ligand>
</feature>
<evidence type="ECO:0000256" key="1">
    <source>
        <dbReference type="ARBA" id="ARBA00022472"/>
    </source>
</evidence>
<evidence type="ECO:0000313" key="11">
    <source>
        <dbReference type="Proteomes" id="UP000824044"/>
    </source>
</evidence>
<dbReference type="Proteomes" id="UP000824044">
    <property type="component" value="Unassembled WGS sequence"/>
</dbReference>
<protein>
    <recommendedName>
        <fullName evidence="7">Transcription termination factor Rho</fullName>
        <ecNumber evidence="7">3.6.4.-</ecNumber>
    </recommendedName>
    <alternativeName>
        <fullName evidence="7">ATP-dependent helicase Rho</fullName>
    </alternativeName>
</protein>
<feature type="domain" description="Rho RNA-BD" evidence="9">
    <location>
        <begin position="112"/>
        <end position="186"/>
    </location>
</feature>
<dbReference type="Pfam" id="PF07497">
    <property type="entry name" value="Rho_RNA_bind"/>
    <property type="match status" value="1"/>
</dbReference>